<evidence type="ECO:0000256" key="1">
    <source>
        <dbReference type="SAM" id="MobiDB-lite"/>
    </source>
</evidence>
<keyword evidence="3" id="KW-1185">Reference proteome</keyword>
<accession>A0ABV8CFK4</accession>
<sequence length="260" mass="28805">MPDLAQSIFLPPKPAVVKCFELTQSDSDNQANEYFIQQLEQRIDSNPRAQGAREFLIPLKEIVDNMGLQKDRSNPWEGEMPNRSGFENLQRNVSQDSAKAIIDELAGKSVKIDYAIETNFAQLVRGFSSEGAPLDPALQKKLDYLLNAWLAEKQVVNDESVLYQADSKGQTVTDKAGKPSRADAERIRQLIEDKQEGLAKFYADRGVKVQMQQRPFPPEYIKADVTEGKPVAQQPAARQEAGQTPAEPEAPTASSGGMGR</sequence>
<dbReference type="Proteomes" id="UP001595758">
    <property type="component" value="Unassembled WGS sequence"/>
</dbReference>
<comment type="caution">
    <text evidence="2">The sequence shown here is derived from an EMBL/GenBank/DDBJ whole genome shotgun (WGS) entry which is preliminary data.</text>
</comment>
<reference evidence="3" key="1">
    <citation type="journal article" date="2019" name="Int. J. Syst. Evol. Microbiol.">
        <title>The Global Catalogue of Microorganisms (GCM) 10K type strain sequencing project: providing services to taxonomists for standard genome sequencing and annotation.</title>
        <authorList>
            <consortium name="The Broad Institute Genomics Platform"/>
            <consortium name="The Broad Institute Genome Sequencing Center for Infectious Disease"/>
            <person name="Wu L."/>
            <person name="Ma J."/>
        </authorList>
    </citation>
    <scope>NUCLEOTIDE SEQUENCE [LARGE SCALE GENOMIC DNA]</scope>
    <source>
        <strain evidence="3">CCUG 59858</strain>
    </source>
</reference>
<dbReference type="Pfam" id="PF23131">
    <property type="entry name" value="DotY"/>
    <property type="match status" value="1"/>
</dbReference>
<proteinExistence type="predicted"/>
<evidence type="ECO:0000313" key="3">
    <source>
        <dbReference type="Proteomes" id="UP001595758"/>
    </source>
</evidence>
<name>A0ABV8CFK4_9GAMM</name>
<gene>
    <name evidence="2" type="ORF">ACFORL_08435</name>
</gene>
<evidence type="ECO:0000313" key="2">
    <source>
        <dbReference type="EMBL" id="MFC3909100.1"/>
    </source>
</evidence>
<evidence type="ECO:0008006" key="4">
    <source>
        <dbReference type="Google" id="ProtNLM"/>
    </source>
</evidence>
<dbReference type="RefSeq" id="WP_382343003.1">
    <property type="nucleotide sequence ID" value="NZ_JBHSAB010000020.1"/>
</dbReference>
<dbReference type="EMBL" id="JBHSAB010000020">
    <property type="protein sequence ID" value="MFC3909100.1"/>
    <property type="molecule type" value="Genomic_DNA"/>
</dbReference>
<feature type="region of interest" description="Disordered" evidence="1">
    <location>
        <begin position="213"/>
        <end position="260"/>
    </location>
</feature>
<dbReference type="InterPro" id="IPR056465">
    <property type="entry name" value="DotY"/>
</dbReference>
<organism evidence="2 3">
    <name type="scientific">Legionella dresdenensis</name>
    <dbReference type="NCBI Taxonomy" id="450200"/>
    <lineage>
        <taxon>Bacteria</taxon>
        <taxon>Pseudomonadati</taxon>
        <taxon>Pseudomonadota</taxon>
        <taxon>Gammaproteobacteria</taxon>
        <taxon>Legionellales</taxon>
        <taxon>Legionellaceae</taxon>
        <taxon>Legionella</taxon>
    </lineage>
</organism>
<protein>
    <recommendedName>
        <fullName evidence="4">Substrate of the Dot/Icm secretion system</fullName>
    </recommendedName>
</protein>